<keyword evidence="2" id="KW-1185">Reference proteome</keyword>
<dbReference type="Proteomes" id="UP001356170">
    <property type="component" value="Unassembled WGS sequence"/>
</dbReference>
<reference evidence="1 2" key="1">
    <citation type="submission" date="2024-01" db="EMBL/GenBank/DDBJ databases">
        <title>Novel species of the genus Luteimonas isolated from rivers.</title>
        <authorList>
            <person name="Lu H."/>
        </authorList>
    </citation>
    <scope>NUCLEOTIDE SEQUENCE [LARGE SCALE GENOMIC DNA]</scope>
    <source>
        <strain evidence="1 2">FXH3W</strain>
    </source>
</reference>
<proteinExistence type="predicted"/>
<evidence type="ECO:0000313" key="1">
    <source>
        <dbReference type="EMBL" id="MEF2154646.1"/>
    </source>
</evidence>
<name>A0ABU7UVQ4_9GAMM</name>
<dbReference type="EMBL" id="JAZHBO010000001">
    <property type="protein sequence ID" value="MEF2154646.1"/>
    <property type="molecule type" value="Genomic_DNA"/>
</dbReference>
<comment type="caution">
    <text evidence="1">The sequence shown here is derived from an EMBL/GenBank/DDBJ whole genome shotgun (WGS) entry which is preliminary data.</text>
</comment>
<gene>
    <name evidence="1" type="ORF">V3390_00090</name>
</gene>
<dbReference type="RefSeq" id="WP_331702823.1">
    <property type="nucleotide sequence ID" value="NZ_JAZHBO010000001.1"/>
</dbReference>
<accession>A0ABU7UVQ4</accession>
<organism evidence="1 2">
    <name type="scientific">Aquilutibacter rugosus</name>
    <dbReference type="NCBI Taxonomy" id="3115820"/>
    <lineage>
        <taxon>Bacteria</taxon>
        <taxon>Pseudomonadati</taxon>
        <taxon>Pseudomonadota</taxon>
        <taxon>Gammaproteobacteria</taxon>
        <taxon>Lysobacterales</taxon>
        <taxon>Lysobacteraceae</taxon>
        <taxon>Aquilutibacter</taxon>
    </lineage>
</organism>
<sequence length="160" mass="17071">MQATELPNRPATIPTNCTIMDFEDGGKYFRVSMKLVDASSGSISIDAQCFEVDANGNFMTAPDGRPSRTAGSVKTVMASSLGDTHTLNPGWVRKVGTYQEADFENAAPTTPPAIGDTYFDTAKQTAFEYVEGEKMRIAKGAVDDMMAIIANSSAIAGIGW</sequence>
<evidence type="ECO:0000313" key="2">
    <source>
        <dbReference type="Proteomes" id="UP001356170"/>
    </source>
</evidence>
<protein>
    <submittedName>
        <fullName evidence="1">Uncharacterized protein</fullName>
    </submittedName>
</protein>